<gene>
    <name evidence="8" type="ORF">IPO85_03485</name>
</gene>
<dbReference type="PANTHER" id="PTHR45739">
    <property type="entry name" value="MATRIX PROTEIN, PUTATIVE-RELATED"/>
    <property type="match status" value="1"/>
</dbReference>
<dbReference type="InterPro" id="IPR002884">
    <property type="entry name" value="P_dom"/>
</dbReference>
<evidence type="ECO:0000256" key="6">
    <source>
        <dbReference type="SAM" id="SignalP"/>
    </source>
</evidence>
<dbReference type="Pfam" id="PF01483">
    <property type="entry name" value="P_proprotein"/>
    <property type="match status" value="1"/>
</dbReference>
<keyword evidence="5" id="KW-0325">Glycoprotein</keyword>
<keyword evidence="3" id="KW-0677">Repeat</keyword>
<dbReference type="InterPro" id="IPR024079">
    <property type="entry name" value="MetalloPept_cat_dom_sf"/>
</dbReference>
<protein>
    <submittedName>
        <fullName evidence="8">T9SS type A sorting domain-containing protein</fullName>
    </submittedName>
</protein>
<dbReference type="PANTHER" id="PTHR45739:SF12">
    <property type="entry name" value="CHONDROITIN SULFATE PROTEOGLYCAN 4-LIKE ISOFORM X2"/>
    <property type="match status" value="1"/>
</dbReference>
<dbReference type="NCBIfam" id="TIGR04183">
    <property type="entry name" value="Por_Secre_tail"/>
    <property type="match status" value="1"/>
</dbReference>
<feature type="chain" id="PRO_5038582738" evidence="6">
    <location>
        <begin position="20"/>
        <end position="1212"/>
    </location>
</feature>
<dbReference type="SUPFAM" id="SSF55486">
    <property type="entry name" value="Metalloproteases ('zincins'), catalytic domain"/>
    <property type="match status" value="1"/>
</dbReference>
<dbReference type="GO" id="GO:0004252">
    <property type="term" value="F:serine-type endopeptidase activity"/>
    <property type="evidence" value="ECO:0007669"/>
    <property type="project" value="InterPro"/>
</dbReference>
<dbReference type="AlphaFoldDB" id="A0A9D7XGC3"/>
<accession>A0A9D7XGC3</accession>
<dbReference type="Pfam" id="PF13583">
    <property type="entry name" value="Reprolysin_4"/>
    <property type="match status" value="1"/>
</dbReference>
<name>A0A9D7XGC3_9BACT</name>
<evidence type="ECO:0000256" key="5">
    <source>
        <dbReference type="ARBA" id="ARBA00023180"/>
    </source>
</evidence>
<dbReference type="Gene3D" id="3.40.390.10">
    <property type="entry name" value="Collagenase (Catalytic Domain)"/>
    <property type="match status" value="1"/>
</dbReference>
<dbReference type="Proteomes" id="UP000808349">
    <property type="component" value="Unassembled WGS sequence"/>
</dbReference>
<keyword evidence="4" id="KW-0378">Hydrolase</keyword>
<evidence type="ECO:0000259" key="7">
    <source>
        <dbReference type="PROSITE" id="PS51829"/>
    </source>
</evidence>
<dbReference type="Pfam" id="PF16184">
    <property type="entry name" value="Cadherin_3"/>
    <property type="match status" value="1"/>
</dbReference>
<proteinExistence type="predicted"/>
<evidence type="ECO:0000313" key="8">
    <source>
        <dbReference type="EMBL" id="MBK9716578.1"/>
    </source>
</evidence>
<keyword evidence="2 6" id="KW-0732">Signal</keyword>
<feature type="domain" description="P/Homo B" evidence="7">
    <location>
        <begin position="857"/>
        <end position="1011"/>
    </location>
</feature>
<evidence type="ECO:0000313" key="9">
    <source>
        <dbReference type="Proteomes" id="UP000808349"/>
    </source>
</evidence>
<dbReference type="GO" id="GO:0008237">
    <property type="term" value="F:metallopeptidase activity"/>
    <property type="evidence" value="ECO:0007669"/>
    <property type="project" value="InterPro"/>
</dbReference>
<dbReference type="InterPro" id="IPR051561">
    <property type="entry name" value="FRAS1_ECM"/>
</dbReference>
<dbReference type="InterPro" id="IPR008979">
    <property type="entry name" value="Galactose-bd-like_sf"/>
</dbReference>
<dbReference type="PROSITE" id="PS51829">
    <property type="entry name" value="P_HOMO_B"/>
    <property type="match status" value="1"/>
</dbReference>
<reference evidence="8 9" key="1">
    <citation type="submission" date="2020-10" db="EMBL/GenBank/DDBJ databases">
        <title>Connecting structure to function with the recovery of over 1000 high-quality activated sludge metagenome-assembled genomes encoding full-length rRNA genes using long-read sequencing.</title>
        <authorList>
            <person name="Singleton C.M."/>
            <person name="Petriglieri F."/>
            <person name="Kristensen J.M."/>
            <person name="Kirkegaard R.H."/>
            <person name="Michaelsen T.Y."/>
            <person name="Andersen M.H."/>
            <person name="Karst S.M."/>
            <person name="Dueholm M.S."/>
            <person name="Nielsen P.H."/>
            <person name="Albertsen M."/>
        </authorList>
    </citation>
    <scope>NUCLEOTIDE SEQUENCE [LARGE SCALE GENOMIC DNA]</scope>
    <source>
        <strain evidence="8">Ribe_18-Q3-R11-54_BAT3C.373</strain>
    </source>
</reference>
<dbReference type="GO" id="GO:0006508">
    <property type="term" value="P:proteolysis"/>
    <property type="evidence" value="ECO:0007669"/>
    <property type="project" value="UniProtKB-KW"/>
</dbReference>
<dbReference type="Gene3D" id="2.60.120.260">
    <property type="entry name" value="Galactose-binding domain-like"/>
    <property type="match status" value="1"/>
</dbReference>
<dbReference type="GO" id="GO:0009653">
    <property type="term" value="P:anatomical structure morphogenesis"/>
    <property type="evidence" value="ECO:0007669"/>
    <property type="project" value="TreeGrafter"/>
</dbReference>
<organism evidence="8 9">
    <name type="scientific">Candidatus Defluviibacterium haderslevense</name>
    <dbReference type="NCBI Taxonomy" id="2981993"/>
    <lineage>
        <taxon>Bacteria</taxon>
        <taxon>Pseudomonadati</taxon>
        <taxon>Bacteroidota</taxon>
        <taxon>Saprospiria</taxon>
        <taxon>Saprospirales</taxon>
        <taxon>Saprospiraceae</taxon>
        <taxon>Candidatus Defluviibacterium</taxon>
    </lineage>
</organism>
<dbReference type="PROSITE" id="PS51854">
    <property type="entry name" value="CSPG"/>
    <property type="match status" value="1"/>
</dbReference>
<feature type="signal peptide" evidence="6">
    <location>
        <begin position="1"/>
        <end position="19"/>
    </location>
</feature>
<sequence length="1212" mass="133390">MKKSFTFLLTLVFIVSLSAQQPSWMTYEETKPLKSGTINYLKSYKAYSVDHIQLNKYLRDEIPEQNITGRTRMIELPMPNGKLNHFQIMKSPVMEPELAAKYPEIQTFCGTDGINYIRICITPTSFKAFVLTPSGDVIIESVSPQSVNHYISYFASDIDMDFNLPELRCGVTHENKVENSYESTDKLAELAQSVLGNRPVVLRKLRIAIACTGEWGSRSNLGGGTVASGLAKMAEALTYANAVYEKDFAIHLDMVSGNDRIVFLDPDTDPYNDFESMGGILLGINSSVTNSRIGPNFYEFGHVFHTSCSDVGGIASLSSVCSPTGKGAGVTCWYDPDVAYVAQRIFCHEMGHQFSAEHTFSNCNNGVSSQKYEPGSGTTIMSYSGLCGATNIQGGGPPHPNFFHANSLQEVISFTRNVITCGVSENTTNTYPVPEILTKQGLYLPISTPFELKGRATDMEDTSLTYSWEQFDNGPYGDQLGAVSETGPLFKVLFPSKDPNRVLPNWNAIINFDNVDNREVLPRNTRNLTFRYVVRDNHPGAGGSSWEQLNLKVTEDAGPFKVSFPNVLADKLIKGVCNLITWDVANTNKSPVNCQKVDILFFKGRDYNNPIILKSNTENDGSEFVDIPNDLATNSKVRVIIKSADNIFFDISDIDISIVESTTPKVQFGVAPNLVNVCLPDNANILIKTCSFGGFTGDLNLFIESGLPQGSTYQFAKNNLGPTDETNLLINLNNLTSKGNFDVVIAAITPNGDTLRDHVIISAIKNDFTDQKLVWPLNGSKNNLEIPYFKWVKSINADAYDFEIATSPTFGNTIVYSQKGILNDSIRPNIVLQENTIYYWRLFSSNFCGSNTASEISVFQTVNKKCTQVPYEGNPVDLFSNSTRSAVSTVNTSGQISDVNVNNVRINADGVSDVSLTLISPKGTRVNLFNYNCANSLDFDCSFDDEAVSGISCPPTNKKRMRAWEKLNKFKGEDVKGDWTLEATAKSSLRSIGRINNFEIEYCADLNIVSPILINNGPLQLNVSETKVIDSPLLLSQDADNTADQLTYTLVSPTNHGSLKLNGVAFPVLLSYGSTFTQKDIDSGKISYSHDGSSNKSDEFSFIVSDGTGGWLGIAVFKINIGPVSTKDHKDNLDILIYPNPSKGVLSIVANEMVYGNTNLKLMNSQGKVLVNKNVIFQKSTELNLTSLENGIYFLELKNGNSKITKKLILQK</sequence>
<dbReference type="Pfam" id="PF18962">
    <property type="entry name" value="Por_Secre_tail"/>
    <property type="match status" value="1"/>
</dbReference>
<dbReference type="EMBL" id="JADKFW010000004">
    <property type="protein sequence ID" value="MBK9716578.1"/>
    <property type="molecule type" value="Genomic_DNA"/>
</dbReference>
<evidence type="ECO:0000256" key="3">
    <source>
        <dbReference type="ARBA" id="ARBA00022737"/>
    </source>
</evidence>
<comment type="caution">
    <text evidence="8">The sequence shown here is derived from an EMBL/GenBank/DDBJ whole genome shotgun (WGS) entry which is preliminary data.</text>
</comment>
<dbReference type="InterPro" id="IPR026444">
    <property type="entry name" value="Secre_tail"/>
</dbReference>
<evidence type="ECO:0000256" key="2">
    <source>
        <dbReference type="ARBA" id="ARBA00022729"/>
    </source>
</evidence>
<keyword evidence="1" id="KW-0645">Protease</keyword>
<evidence type="ECO:0000256" key="4">
    <source>
        <dbReference type="ARBA" id="ARBA00022801"/>
    </source>
</evidence>
<dbReference type="SUPFAM" id="SSF49785">
    <property type="entry name" value="Galactose-binding domain-like"/>
    <property type="match status" value="1"/>
</dbReference>
<evidence type="ECO:0000256" key="1">
    <source>
        <dbReference type="ARBA" id="ARBA00022670"/>
    </source>
</evidence>
<dbReference type="InterPro" id="IPR039005">
    <property type="entry name" value="CSPG_rpt"/>
</dbReference>